<dbReference type="PANTHER" id="PTHR10739:SF13">
    <property type="entry name" value="CHOLINE-PHOSPHATE CYTIDYLYLTRANSFERASE"/>
    <property type="match status" value="1"/>
</dbReference>
<feature type="region of interest" description="Disordered" evidence="2">
    <location>
        <begin position="233"/>
        <end position="257"/>
    </location>
</feature>
<evidence type="ECO:0000259" key="3">
    <source>
        <dbReference type="Pfam" id="PF01467"/>
    </source>
</evidence>
<accession>A0ABD3QK41</accession>
<dbReference type="SUPFAM" id="SSF52374">
    <property type="entry name" value="Nucleotidylyl transferase"/>
    <property type="match status" value="1"/>
</dbReference>
<feature type="compositionally biased region" description="Polar residues" evidence="2">
    <location>
        <begin position="233"/>
        <end position="252"/>
    </location>
</feature>
<comment type="caution">
    <text evidence="4">The sequence shown here is derived from an EMBL/GenBank/DDBJ whole genome shotgun (WGS) entry which is preliminary data.</text>
</comment>
<dbReference type="PANTHER" id="PTHR10739">
    <property type="entry name" value="CYTIDYLYLTRANSFERASE"/>
    <property type="match status" value="1"/>
</dbReference>
<dbReference type="Proteomes" id="UP001530400">
    <property type="component" value="Unassembled WGS sequence"/>
</dbReference>
<evidence type="ECO:0000313" key="4">
    <source>
        <dbReference type="EMBL" id="KAL3800206.1"/>
    </source>
</evidence>
<dbReference type="EC" id="2.7.7.15" evidence="1"/>
<dbReference type="EMBL" id="JALLPJ020000167">
    <property type="protein sequence ID" value="KAL3800206.1"/>
    <property type="molecule type" value="Genomic_DNA"/>
</dbReference>
<organism evidence="4 5">
    <name type="scientific">Cyclotella atomus</name>
    <dbReference type="NCBI Taxonomy" id="382360"/>
    <lineage>
        <taxon>Eukaryota</taxon>
        <taxon>Sar</taxon>
        <taxon>Stramenopiles</taxon>
        <taxon>Ochrophyta</taxon>
        <taxon>Bacillariophyta</taxon>
        <taxon>Coscinodiscophyceae</taxon>
        <taxon>Thalassiosirophycidae</taxon>
        <taxon>Stephanodiscales</taxon>
        <taxon>Stephanodiscaceae</taxon>
        <taxon>Cyclotella</taxon>
    </lineage>
</organism>
<sequence length="604" mass="68731">MSPSPKLGPDPTIISRKEVDALYETLSEIQRHLGALNIRFIVTGGSLLGAIRQHSILFCDDDIDIAIIDEDGAYQKARDHLPLLLSDDYQYQIEPWPGGDRVRPRKMNNVFVDIFSLRRYNSEEELVDVIGRKVNGQSQSDDYVNGILQTIREAAYSQGERSELYPCWQFATRKAIEMRPKEIYRESELFPLSTVKMGPIINLSGPRTPVLLLKRFFGRDCFEVYYQSVSHQTNGNGTNDFTHQDGSTTSLPPLTYAGGTWEKQTKQPLEAQHYVPMQPTTKSKRRLTDHNQSALFEYLNSQIEWENAQLGIHSVDEQINICPDQNAHRTIYMDGVFDLFHIGHLRAIEECAKLGSRVIIGVTGDDDATDYKRKPVMDQEERTSIVAALKMVDEVICPCPLVVTEEFMDEHKIDLVVHGFANEADAQKQTEFFGIAMELGKFQQIPYTSGVSTTERIKTLSNKPTQQPAKPQWFGSCISEATNKSSAIPFNPFPLDLRIVMEPHLNKALQLRTDSLAAIRTATSLRQYDKVLSEFQSSPLFSETEFHYNVDEYNIRQHLLQCLCNGHECIDLSRLHDESSISKEILSQALISSHHKFQQVYDDF</sequence>
<dbReference type="InterPro" id="IPR045049">
    <property type="entry name" value="Pcy1-like"/>
</dbReference>
<dbReference type="NCBIfam" id="TIGR00125">
    <property type="entry name" value="cyt_tran_rel"/>
    <property type="match status" value="1"/>
</dbReference>
<reference evidence="4 5" key="1">
    <citation type="submission" date="2024-10" db="EMBL/GenBank/DDBJ databases">
        <title>Updated reference genomes for cyclostephanoid diatoms.</title>
        <authorList>
            <person name="Roberts W.R."/>
            <person name="Alverson A.J."/>
        </authorList>
    </citation>
    <scope>NUCLEOTIDE SEQUENCE [LARGE SCALE GENOMIC DNA]</scope>
    <source>
        <strain evidence="4 5">AJA010-31</strain>
    </source>
</reference>
<feature type="domain" description="Cytidyltransferase-like" evidence="3">
    <location>
        <begin position="332"/>
        <end position="455"/>
    </location>
</feature>
<dbReference type="AlphaFoldDB" id="A0ABD3QK41"/>
<dbReference type="GO" id="GO:0004105">
    <property type="term" value="F:choline-phosphate cytidylyltransferase activity"/>
    <property type="evidence" value="ECO:0007669"/>
    <property type="project" value="UniProtKB-EC"/>
</dbReference>
<protein>
    <recommendedName>
        <fullName evidence="1">choline-phosphate cytidylyltransferase</fullName>
        <ecNumber evidence="1">2.7.7.15</ecNumber>
    </recommendedName>
</protein>
<evidence type="ECO:0000256" key="1">
    <source>
        <dbReference type="ARBA" id="ARBA00026101"/>
    </source>
</evidence>
<dbReference type="InterPro" id="IPR014729">
    <property type="entry name" value="Rossmann-like_a/b/a_fold"/>
</dbReference>
<proteinExistence type="predicted"/>
<keyword evidence="5" id="KW-1185">Reference proteome</keyword>
<dbReference type="InterPro" id="IPR004821">
    <property type="entry name" value="Cyt_trans-like"/>
</dbReference>
<name>A0ABD3QK41_9STRA</name>
<evidence type="ECO:0000256" key="2">
    <source>
        <dbReference type="SAM" id="MobiDB-lite"/>
    </source>
</evidence>
<gene>
    <name evidence="4" type="ORF">ACHAWO_011434</name>
</gene>
<dbReference type="Pfam" id="PF01467">
    <property type="entry name" value="CTP_transf_like"/>
    <property type="match status" value="1"/>
</dbReference>
<evidence type="ECO:0000313" key="5">
    <source>
        <dbReference type="Proteomes" id="UP001530400"/>
    </source>
</evidence>
<dbReference type="Gene3D" id="3.40.50.620">
    <property type="entry name" value="HUPs"/>
    <property type="match status" value="1"/>
</dbReference>
<feature type="non-terminal residue" evidence="4">
    <location>
        <position position="604"/>
    </location>
</feature>